<sequence>MHWEAATRYPEIADNMDRQRFDKMKRFRHFNDNSKAKKPGEQGFDRLYKIRTVLGHICSKFLEFTPDEHHSIDKQMIPFKGRRNLKQYLPKRLTKWGIKVFTRAGVSGFEHDFEVYQGKGTIVEDDIEPDLGISVLLLSLFMAHSMGSPAELEGGIGEINQERFLFATKTVTNLVITTTTTNTLLRTWCYEVVSGIIPLTSTGLFSTDNLSDAVAAATFTGGTADTCQARRRRWSFENIFDELDGFDLSPAIPSSDQAAVNLASINMAEAKEDIIESKFKDDEKNPRFGLSLIHTVTQTLTAVSKIVTGTVVKKVLLTCTPQNLGGIGPCHGNGHK</sequence>
<evidence type="ECO:0000313" key="3">
    <source>
        <dbReference type="Proteomes" id="UP001187531"/>
    </source>
</evidence>
<dbReference type="AlphaFoldDB" id="A0AA88H745"/>
<dbReference type="PANTHER" id="PTHR47272">
    <property type="entry name" value="DDE_TNP_1_7 DOMAIN-CONTAINING PROTEIN"/>
    <property type="match status" value="1"/>
</dbReference>
<keyword evidence="3" id="KW-1185">Reference proteome</keyword>
<name>A0AA88H745_ARTSF</name>
<proteinExistence type="predicted"/>
<protein>
    <recommendedName>
        <fullName evidence="1">PiggyBac transposable element-derived protein domain-containing protein</fullName>
    </recommendedName>
</protein>
<dbReference type="Proteomes" id="UP001187531">
    <property type="component" value="Unassembled WGS sequence"/>
</dbReference>
<evidence type="ECO:0000313" key="2">
    <source>
        <dbReference type="EMBL" id="KAK2701409.1"/>
    </source>
</evidence>
<gene>
    <name evidence="2" type="ORF">QYM36_019936</name>
</gene>
<dbReference type="Pfam" id="PF13843">
    <property type="entry name" value="DDE_Tnp_1_7"/>
    <property type="match status" value="1"/>
</dbReference>
<dbReference type="InterPro" id="IPR029526">
    <property type="entry name" value="PGBD"/>
</dbReference>
<dbReference type="PANTHER" id="PTHR47272:SF1">
    <property type="entry name" value="PIGGYBAC TRANSPOSABLE ELEMENT-DERIVED PROTEIN 3-LIKE"/>
    <property type="match status" value="1"/>
</dbReference>
<organism evidence="2 3">
    <name type="scientific">Artemia franciscana</name>
    <name type="common">Brine shrimp</name>
    <name type="synonym">Artemia sanfranciscana</name>
    <dbReference type="NCBI Taxonomy" id="6661"/>
    <lineage>
        <taxon>Eukaryota</taxon>
        <taxon>Metazoa</taxon>
        <taxon>Ecdysozoa</taxon>
        <taxon>Arthropoda</taxon>
        <taxon>Crustacea</taxon>
        <taxon>Branchiopoda</taxon>
        <taxon>Anostraca</taxon>
        <taxon>Artemiidae</taxon>
        <taxon>Artemia</taxon>
    </lineage>
</organism>
<comment type="caution">
    <text evidence="2">The sequence shown here is derived from an EMBL/GenBank/DDBJ whole genome shotgun (WGS) entry which is preliminary data.</text>
</comment>
<evidence type="ECO:0000259" key="1">
    <source>
        <dbReference type="Pfam" id="PF13843"/>
    </source>
</evidence>
<reference evidence="2" key="1">
    <citation type="submission" date="2023-07" db="EMBL/GenBank/DDBJ databases">
        <title>Chromosome-level genome assembly of Artemia franciscana.</title>
        <authorList>
            <person name="Jo E."/>
        </authorList>
    </citation>
    <scope>NUCLEOTIDE SEQUENCE</scope>
    <source>
        <tissue evidence="2">Whole body</tissue>
    </source>
</reference>
<dbReference type="EMBL" id="JAVRJZ010005064">
    <property type="protein sequence ID" value="KAK2701409.1"/>
    <property type="molecule type" value="Genomic_DNA"/>
</dbReference>
<feature type="domain" description="PiggyBac transposable element-derived protein" evidence="1">
    <location>
        <begin position="4"/>
        <end position="127"/>
    </location>
</feature>
<accession>A0AA88H745</accession>